<dbReference type="Gene3D" id="3.40.50.2020">
    <property type="match status" value="2"/>
</dbReference>
<dbReference type="Pfam" id="PF13793">
    <property type="entry name" value="Pribosyltran_N"/>
    <property type="match status" value="1"/>
</dbReference>
<evidence type="ECO:0000256" key="12">
    <source>
        <dbReference type="SAM" id="MobiDB-lite"/>
    </source>
</evidence>
<evidence type="ECO:0000256" key="5">
    <source>
        <dbReference type="ARBA" id="ARBA00022723"/>
    </source>
</evidence>
<evidence type="ECO:0000256" key="10">
    <source>
        <dbReference type="ARBA" id="ARBA00022842"/>
    </source>
</evidence>
<dbReference type="AlphaFoldDB" id="A0A2R5G1Q6"/>
<dbReference type="InterPro" id="IPR000836">
    <property type="entry name" value="PRTase_dom"/>
</dbReference>
<dbReference type="EMBL" id="BEYU01000009">
    <property type="protein sequence ID" value="GBG24956.1"/>
    <property type="molecule type" value="Genomic_DNA"/>
</dbReference>
<evidence type="ECO:0000313" key="14">
    <source>
        <dbReference type="EMBL" id="GBG24956.1"/>
    </source>
</evidence>
<feature type="compositionally biased region" description="Acidic residues" evidence="12">
    <location>
        <begin position="139"/>
        <end position="148"/>
    </location>
</feature>
<dbReference type="GO" id="GO:0000287">
    <property type="term" value="F:magnesium ion binding"/>
    <property type="evidence" value="ECO:0007669"/>
    <property type="project" value="InterPro"/>
</dbReference>
<feature type="compositionally biased region" description="Basic and acidic residues" evidence="12">
    <location>
        <begin position="126"/>
        <end position="138"/>
    </location>
</feature>
<dbReference type="GO" id="GO:0006164">
    <property type="term" value="P:purine nucleotide biosynthetic process"/>
    <property type="evidence" value="ECO:0007669"/>
    <property type="project" value="TreeGrafter"/>
</dbReference>
<dbReference type="PANTHER" id="PTHR10210">
    <property type="entry name" value="RIBOSE-PHOSPHATE DIPHOSPHOKINASE FAMILY MEMBER"/>
    <property type="match status" value="1"/>
</dbReference>
<dbReference type="SUPFAM" id="SSF53271">
    <property type="entry name" value="PRTase-like"/>
    <property type="match status" value="2"/>
</dbReference>
<keyword evidence="15" id="KW-1185">Reference proteome</keyword>
<evidence type="ECO:0000256" key="6">
    <source>
        <dbReference type="ARBA" id="ARBA00022727"/>
    </source>
</evidence>
<keyword evidence="7" id="KW-0547">Nucleotide-binding</keyword>
<dbReference type="InParanoid" id="A0A2R5G1Q6"/>
<dbReference type="OrthoDB" id="413572at2759"/>
<dbReference type="NCBIfam" id="TIGR01251">
    <property type="entry name" value="ribP_PPkin"/>
    <property type="match status" value="1"/>
</dbReference>
<keyword evidence="5" id="KW-0479">Metal-binding</keyword>
<dbReference type="PANTHER" id="PTHR10210:SF32">
    <property type="entry name" value="RIBOSE-PHOSPHATE PYROPHOSPHOKINASE 2"/>
    <property type="match status" value="1"/>
</dbReference>
<evidence type="ECO:0000256" key="1">
    <source>
        <dbReference type="ARBA" id="ARBA00004996"/>
    </source>
</evidence>
<comment type="catalytic activity">
    <reaction evidence="11">
        <text>D-ribose 5-phosphate + ATP = 5-phospho-alpha-D-ribose 1-diphosphate + AMP + H(+)</text>
        <dbReference type="Rhea" id="RHEA:15609"/>
        <dbReference type="ChEBI" id="CHEBI:15378"/>
        <dbReference type="ChEBI" id="CHEBI:30616"/>
        <dbReference type="ChEBI" id="CHEBI:58017"/>
        <dbReference type="ChEBI" id="CHEBI:78346"/>
        <dbReference type="ChEBI" id="CHEBI:456215"/>
        <dbReference type="EC" id="2.7.6.1"/>
    </reaction>
</comment>
<dbReference type="GO" id="GO:0016301">
    <property type="term" value="F:kinase activity"/>
    <property type="evidence" value="ECO:0007669"/>
    <property type="project" value="UniProtKB-KW"/>
</dbReference>
<keyword evidence="10" id="KW-0460">Magnesium</keyword>
<evidence type="ECO:0000256" key="3">
    <source>
        <dbReference type="ARBA" id="ARBA00013247"/>
    </source>
</evidence>
<dbReference type="InterPro" id="IPR029099">
    <property type="entry name" value="Pribosyltran_N"/>
</dbReference>
<reference evidence="14 15" key="1">
    <citation type="submission" date="2017-12" db="EMBL/GenBank/DDBJ databases">
        <title>Sequencing, de novo assembly and annotation of complete genome of a new Thraustochytrid species, strain FCC1311.</title>
        <authorList>
            <person name="Sedici K."/>
            <person name="Godart F."/>
            <person name="Aiese Cigliano R."/>
            <person name="Sanseverino W."/>
            <person name="Barakat M."/>
            <person name="Ortet P."/>
            <person name="Marechal E."/>
            <person name="Cagnac O."/>
            <person name="Amato A."/>
        </authorList>
    </citation>
    <scope>NUCLEOTIDE SEQUENCE [LARGE SCALE GENOMIC DNA]</scope>
</reference>
<evidence type="ECO:0000256" key="8">
    <source>
        <dbReference type="ARBA" id="ARBA00022777"/>
    </source>
</evidence>
<dbReference type="GO" id="GO:0006015">
    <property type="term" value="P:5-phosphoribose 1-diphosphate biosynthetic process"/>
    <property type="evidence" value="ECO:0007669"/>
    <property type="project" value="TreeGrafter"/>
</dbReference>
<feature type="region of interest" description="Disordered" evidence="12">
    <location>
        <begin position="107"/>
        <end position="149"/>
    </location>
</feature>
<dbReference type="GO" id="GO:0004749">
    <property type="term" value="F:ribose phosphate diphosphokinase activity"/>
    <property type="evidence" value="ECO:0007669"/>
    <property type="project" value="UniProtKB-EC"/>
</dbReference>
<feature type="domain" description="Ribose-phosphate pyrophosphokinase N-terminal" evidence="13">
    <location>
        <begin position="164"/>
        <end position="280"/>
    </location>
</feature>
<dbReference type="SMART" id="SM01400">
    <property type="entry name" value="Pribosyltran_N"/>
    <property type="match status" value="1"/>
</dbReference>
<evidence type="ECO:0000256" key="2">
    <source>
        <dbReference type="ARBA" id="ARBA00006478"/>
    </source>
</evidence>
<dbReference type="Pfam" id="PF14572">
    <property type="entry name" value="Pribosyl_synth"/>
    <property type="match status" value="1"/>
</dbReference>
<evidence type="ECO:0000259" key="13">
    <source>
        <dbReference type="Pfam" id="PF13793"/>
    </source>
</evidence>
<evidence type="ECO:0000313" key="15">
    <source>
        <dbReference type="Proteomes" id="UP000241890"/>
    </source>
</evidence>
<comment type="similarity">
    <text evidence="2">Belongs to the ribose-phosphate pyrophosphokinase family.</text>
</comment>
<dbReference type="CDD" id="cd06223">
    <property type="entry name" value="PRTases_typeI"/>
    <property type="match status" value="1"/>
</dbReference>
<dbReference type="EC" id="2.7.6.1" evidence="3"/>
<proteinExistence type="inferred from homology"/>
<evidence type="ECO:0000256" key="11">
    <source>
        <dbReference type="ARBA" id="ARBA00049535"/>
    </source>
</evidence>
<dbReference type="InterPro" id="IPR005946">
    <property type="entry name" value="Rib-P_diPkinase"/>
</dbReference>
<evidence type="ECO:0000256" key="9">
    <source>
        <dbReference type="ARBA" id="ARBA00022840"/>
    </source>
</evidence>
<accession>A0A2R5G1Q6</accession>
<dbReference type="InterPro" id="IPR029057">
    <property type="entry name" value="PRTase-like"/>
</dbReference>
<comment type="pathway">
    <text evidence="1">Metabolic intermediate biosynthesis; 5-phospho-alpha-D-ribose 1-diphosphate biosynthesis; 5-phospho-alpha-D-ribose 1-diphosphate from D-ribose 5-phosphate (route I): step 1/1.</text>
</comment>
<evidence type="ECO:0000256" key="7">
    <source>
        <dbReference type="ARBA" id="ARBA00022741"/>
    </source>
</evidence>
<dbReference type="NCBIfam" id="NF002320">
    <property type="entry name" value="PRK01259.1"/>
    <property type="match status" value="1"/>
</dbReference>
<dbReference type="GO" id="GO:0005737">
    <property type="term" value="C:cytoplasm"/>
    <property type="evidence" value="ECO:0007669"/>
    <property type="project" value="TreeGrafter"/>
</dbReference>
<keyword evidence="6" id="KW-0545">Nucleotide biosynthesis</keyword>
<keyword evidence="4" id="KW-0808">Transferase</keyword>
<gene>
    <name evidence="14" type="ORF">FCC1311_011732</name>
</gene>
<protein>
    <recommendedName>
        <fullName evidence="3">ribose-phosphate diphosphokinase</fullName>
        <ecNumber evidence="3">2.7.6.1</ecNumber>
    </recommendedName>
</protein>
<keyword evidence="9" id="KW-0067">ATP-binding</keyword>
<dbReference type="GO" id="GO:0005524">
    <property type="term" value="F:ATP binding"/>
    <property type="evidence" value="ECO:0007669"/>
    <property type="project" value="UniProtKB-KW"/>
</dbReference>
<name>A0A2R5G1Q6_9STRA</name>
<dbReference type="GO" id="GO:0002189">
    <property type="term" value="C:ribose phosphate diphosphokinase complex"/>
    <property type="evidence" value="ECO:0007669"/>
    <property type="project" value="TreeGrafter"/>
</dbReference>
<organism evidence="14 15">
    <name type="scientific">Hondaea fermentalgiana</name>
    <dbReference type="NCBI Taxonomy" id="2315210"/>
    <lineage>
        <taxon>Eukaryota</taxon>
        <taxon>Sar</taxon>
        <taxon>Stramenopiles</taxon>
        <taxon>Bigyra</taxon>
        <taxon>Labyrinthulomycetes</taxon>
        <taxon>Thraustochytrida</taxon>
        <taxon>Thraustochytriidae</taxon>
        <taxon>Hondaea</taxon>
    </lineage>
</organism>
<dbReference type="Proteomes" id="UP000241890">
    <property type="component" value="Unassembled WGS sequence"/>
</dbReference>
<comment type="caution">
    <text evidence="14">The sequence shown here is derived from an EMBL/GenBank/DDBJ whole genome shotgun (WGS) entry which is preliminary data.</text>
</comment>
<sequence>MRAAAQVRRRAIPHLRRARASAACERGEGRPPASWESAPYPAKRGLTRTWAAAARLVAGALAASAVLGLASAEAEAEAAAAAAAETTSALPRIEHIGALPLMDHQVQDDEDEDQQKAGAKNGQKPAGDRKADGDKDADSGDEDEVEFEDGAKFYIPPAEESKFKIFSGNGNWYLANEVSMHLGVQLGRATVKRFADGEVSVNILDNVRGKDVFVIQPLGPPVNENLMELLLMVTTLRRSSARCITAVIPYYGYCRSTRKGKDTRTPIGAADVAKMLQVAGVDHVIAVDLHHSQIMGMFGPGTAVDNLDVSSLAIPYFETKFLRKPVVVSPDANGAARAKIFRDKLIRRKIDSSLAIIVDHDSKKRGWEKEGAKKGDIQDWTAEELEGMELVGEVEGHDCIIFDDMVDSAGRITRAAKKLKLAGARRVFAFTTHGLFLGNAYERIEKSELIEVVCVNTVPLATSTVRGVNSWVYSNKVHQLSVAALLAESIRRINKKKSVSKL</sequence>
<dbReference type="FunFam" id="3.40.50.2020:FF:000007">
    <property type="entry name" value="Ribose-phosphate pyrophosphokinase"/>
    <property type="match status" value="1"/>
</dbReference>
<keyword evidence="8 14" id="KW-0418">Kinase</keyword>
<evidence type="ECO:0000256" key="4">
    <source>
        <dbReference type="ARBA" id="ARBA00022679"/>
    </source>
</evidence>